<dbReference type="InterPro" id="IPR013563">
    <property type="entry name" value="Oligopep_ABC_C"/>
</dbReference>
<dbReference type="Proteomes" id="UP000721844">
    <property type="component" value="Unassembled WGS sequence"/>
</dbReference>
<dbReference type="Pfam" id="PF08352">
    <property type="entry name" value="oligo_HPY"/>
    <property type="match status" value="1"/>
</dbReference>
<keyword evidence="8" id="KW-1185">Reference proteome</keyword>
<dbReference type="GO" id="GO:0015833">
    <property type="term" value="P:peptide transport"/>
    <property type="evidence" value="ECO:0007669"/>
    <property type="project" value="InterPro"/>
</dbReference>
<dbReference type="GO" id="GO:0005886">
    <property type="term" value="C:plasma membrane"/>
    <property type="evidence" value="ECO:0007669"/>
    <property type="project" value="UniProtKB-SubCell"/>
</dbReference>
<comment type="similarity">
    <text evidence="2">Belongs to the ABC transporter superfamily.</text>
</comment>
<dbReference type="SMART" id="SM00382">
    <property type="entry name" value="AAA"/>
    <property type="match status" value="1"/>
</dbReference>
<dbReference type="InterPro" id="IPR050319">
    <property type="entry name" value="ABC_transp_ATP-bind"/>
</dbReference>
<dbReference type="InterPro" id="IPR003439">
    <property type="entry name" value="ABC_transporter-like_ATP-bd"/>
</dbReference>
<evidence type="ECO:0000259" key="6">
    <source>
        <dbReference type="PROSITE" id="PS50893"/>
    </source>
</evidence>
<comment type="caution">
    <text evidence="7">The sequence shown here is derived from an EMBL/GenBank/DDBJ whole genome shotgun (WGS) entry which is preliminary data.</text>
</comment>
<evidence type="ECO:0000313" key="7">
    <source>
        <dbReference type="EMBL" id="MCB8879249.1"/>
    </source>
</evidence>
<dbReference type="Pfam" id="PF00005">
    <property type="entry name" value="ABC_tran"/>
    <property type="match status" value="1"/>
</dbReference>
<dbReference type="InterPro" id="IPR003593">
    <property type="entry name" value="AAA+_ATPase"/>
</dbReference>
<dbReference type="InterPro" id="IPR017871">
    <property type="entry name" value="ABC_transporter-like_CS"/>
</dbReference>
<comment type="subcellular location">
    <subcellularLocation>
        <location evidence="1">Cell inner membrane</location>
        <topology evidence="1">Peripheral membrane protein</topology>
    </subcellularLocation>
</comment>
<evidence type="ECO:0000313" key="8">
    <source>
        <dbReference type="Proteomes" id="UP000721844"/>
    </source>
</evidence>
<dbReference type="PANTHER" id="PTHR43776:SF7">
    <property type="entry name" value="D,D-DIPEPTIDE TRANSPORT ATP-BINDING PROTEIN DDPF-RELATED"/>
    <property type="match status" value="1"/>
</dbReference>
<organism evidence="7 8">
    <name type="scientific">Acidisoma cellulosilyticum</name>
    <dbReference type="NCBI Taxonomy" id="2802395"/>
    <lineage>
        <taxon>Bacteria</taxon>
        <taxon>Pseudomonadati</taxon>
        <taxon>Pseudomonadota</taxon>
        <taxon>Alphaproteobacteria</taxon>
        <taxon>Acetobacterales</taxon>
        <taxon>Acidocellaceae</taxon>
        <taxon>Acidisoma</taxon>
    </lineage>
</organism>
<dbReference type="CDD" id="cd03257">
    <property type="entry name" value="ABC_NikE_OppD_transporters"/>
    <property type="match status" value="1"/>
</dbReference>
<accession>A0A963YYS3</accession>
<keyword evidence="4" id="KW-0547">Nucleotide-binding</keyword>
<dbReference type="GO" id="GO:0005524">
    <property type="term" value="F:ATP binding"/>
    <property type="evidence" value="ECO:0007669"/>
    <property type="project" value="UniProtKB-KW"/>
</dbReference>
<dbReference type="SUPFAM" id="SSF52540">
    <property type="entry name" value="P-loop containing nucleoside triphosphate hydrolases"/>
    <property type="match status" value="1"/>
</dbReference>
<evidence type="ECO:0000256" key="5">
    <source>
        <dbReference type="ARBA" id="ARBA00022840"/>
    </source>
</evidence>
<reference evidence="7 8" key="1">
    <citation type="journal article" date="2021" name="Microorganisms">
        <title>Acidisoma silvae sp. nov. and Acidisomacellulosilytica sp. nov., Two Acidophilic Bacteria Isolated from Decaying Wood, Hydrolyzing Cellulose and Producing Poly-3-hydroxybutyrate.</title>
        <authorList>
            <person name="Mieszkin S."/>
            <person name="Pouder E."/>
            <person name="Uroz S."/>
            <person name="Simon-Colin C."/>
            <person name="Alain K."/>
        </authorList>
    </citation>
    <scope>NUCLEOTIDE SEQUENCE [LARGE SCALE GENOMIC DNA]</scope>
    <source>
        <strain evidence="7 8">HW T5.17</strain>
    </source>
</reference>
<dbReference type="PROSITE" id="PS00211">
    <property type="entry name" value="ABC_TRANSPORTER_1"/>
    <property type="match status" value="1"/>
</dbReference>
<feature type="domain" description="ABC transporter" evidence="6">
    <location>
        <begin position="8"/>
        <end position="258"/>
    </location>
</feature>
<keyword evidence="3" id="KW-0813">Transport</keyword>
<sequence length="333" mass="36527">MSTAKPMLKADSVSKTFKVGSRFRAGGIQHLHALQDVSIEVYPGEIVGLVGESGCGKSTLGRCLLRLYDVNDGRITFKDRDITGLSQRELRPLRADMQMVFQDPYSSLNPRRRVGDLIAEPLRVHGKYSAGDIQTRLRELMDLVNLSPDFLTRFPHEFSGGQRQRIGIARAIALSPSLIVADEPVSALDVSVQAQIVNLFMDLQEKLGLTYVFIAHDLSVVRQIATRTAVMYLGGIVELGETDRVLHRPAHPYTAALISAVPEPDPHGNIKARTILRGEPPSPTNPPSGCRFHTRCPVAQDRCSAEIPRLRSLGDNRSVACHFPLDGSVAAHA</sequence>
<evidence type="ECO:0000256" key="1">
    <source>
        <dbReference type="ARBA" id="ARBA00004417"/>
    </source>
</evidence>
<dbReference type="InterPro" id="IPR027417">
    <property type="entry name" value="P-loop_NTPase"/>
</dbReference>
<dbReference type="FunFam" id="3.40.50.300:FF:000016">
    <property type="entry name" value="Oligopeptide ABC transporter ATP-binding component"/>
    <property type="match status" value="1"/>
</dbReference>
<dbReference type="GO" id="GO:0055085">
    <property type="term" value="P:transmembrane transport"/>
    <property type="evidence" value="ECO:0007669"/>
    <property type="project" value="UniProtKB-ARBA"/>
</dbReference>
<dbReference type="AlphaFoldDB" id="A0A963YYS3"/>
<gene>
    <name evidence="7" type="ORF">ACELLULO517_03300</name>
</gene>
<evidence type="ECO:0000256" key="3">
    <source>
        <dbReference type="ARBA" id="ARBA00022448"/>
    </source>
</evidence>
<name>A0A963YYS3_9PROT</name>
<dbReference type="NCBIfam" id="TIGR01727">
    <property type="entry name" value="oligo_HPY"/>
    <property type="match status" value="1"/>
</dbReference>
<dbReference type="RefSeq" id="WP_227305843.1">
    <property type="nucleotide sequence ID" value="NZ_JAESVA010000001.1"/>
</dbReference>
<dbReference type="PROSITE" id="PS50893">
    <property type="entry name" value="ABC_TRANSPORTER_2"/>
    <property type="match status" value="1"/>
</dbReference>
<proteinExistence type="inferred from homology"/>
<protein>
    <submittedName>
        <fullName evidence="7">ABC transporter ATP-binding protein</fullName>
    </submittedName>
</protein>
<keyword evidence="5 7" id="KW-0067">ATP-binding</keyword>
<evidence type="ECO:0000256" key="4">
    <source>
        <dbReference type="ARBA" id="ARBA00022741"/>
    </source>
</evidence>
<dbReference type="Gene3D" id="3.40.50.300">
    <property type="entry name" value="P-loop containing nucleotide triphosphate hydrolases"/>
    <property type="match status" value="1"/>
</dbReference>
<dbReference type="EMBL" id="JAESVA010000001">
    <property type="protein sequence ID" value="MCB8879249.1"/>
    <property type="molecule type" value="Genomic_DNA"/>
</dbReference>
<evidence type="ECO:0000256" key="2">
    <source>
        <dbReference type="ARBA" id="ARBA00005417"/>
    </source>
</evidence>
<dbReference type="PANTHER" id="PTHR43776">
    <property type="entry name" value="TRANSPORT ATP-BINDING PROTEIN"/>
    <property type="match status" value="1"/>
</dbReference>
<dbReference type="GO" id="GO:0016887">
    <property type="term" value="F:ATP hydrolysis activity"/>
    <property type="evidence" value="ECO:0007669"/>
    <property type="project" value="InterPro"/>
</dbReference>